<keyword evidence="2" id="KW-1185">Reference proteome</keyword>
<evidence type="ECO:0000313" key="2">
    <source>
        <dbReference type="Proteomes" id="UP001174136"/>
    </source>
</evidence>
<organism evidence="1 2">
    <name type="scientific">Merluccius polli</name>
    <name type="common">Benguela hake</name>
    <name type="synonym">Merluccius cadenati</name>
    <dbReference type="NCBI Taxonomy" id="89951"/>
    <lineage>
        <taxon>Eukaryota</taxon>
        <taxon>Metazoa</taxon>
        <taxon>Chordata</taxon>
        <taxon>Craniata</taxon>
        <taxon>Vertebrata</taxon>
        <taxon>Euteleostomi</taxon>
        <taxon>Actinopterygii</taxon>
        <taxon>Neopterygii</taxon>
        <taxon>Teleostei</taxon>
        <taxon>Neoteleostei</taxon>
        <taxon>Acanthomorphata</taxon>
        <taxon>Zeiogadaria</taxon>
        <taxon>Gadariae</taxon>
        <taxon>Gadiformes</taxon>
        <taxon>Gadoidei</taxon>
        <taxon>Merlucciidae</taxon>
        <taxon>Merluccius</taxon>
    </lineage>
</organism>
<dbReference type="AlphaFoldDB" id="A0AA47P133"/>
<dbReference type="Proteomes" id="UP001174136">
    <property type="component" value="Unassembled WGS sequence"/>
</dbReference>
<protein>
    <submittedName>
        <fullName evidence="1">Uncharacterized protein</fullName>
    </submittedName>
</protein>
<sequence length="198" mass="22366">MQKRGTLEHILSSCSKALGEGRYRWRHDQVLKVLADFICTAIQHSKTQVAPKQSITFIRAGQKEQYHRPSSTGGLHRHHRSRLAAPIRQLKFPGYITATSLRPDMVLPSESTKQVVILELTVPWEDRIEEAHECKRAKYAELSSECRNNGWKARCEPVEVGCRGFAGRSLLRTLKLLGVKGLQLKKATTNILEAAERA</sequence>
<name>A0AA47P133_MERPO</name>
<accession>A0AA47P133</accession>
<comment type="caution">
    <text evidence="1">The sequence shown here is derived from an EMBL/GenBank/DDBJ whole genome shotgun (WGS) entry which is preliminary data.</text>
</comment>
<reference evidence="1" key="1">
    <citation type="journal article" date="2023" name="Front. Mar. Sci.">
        <title>A new Merluccius polli reference genome to investigate the effects of global change in West African waters.</title>
        <authorList>
            <person name="Mateo J.L."/>
            <person name="Blanco-Fernandez C."/>
            <person name="Garcia-Vazquez E."/>
            <person name="Machado-Schiaffino G."/>
        </authorList>
    </citation>
    <scope>NUCLEOTIDE SEQUENCE</scope>
    <source>
        <strain evidence="1">C29</strain>
        <tissue evidence="1">Fin</tissue>
    </source>
</reference>
<proteinExistence type="predicted"/>
<dbReference type="EMBL" id="JAOPHQ010002570">
    <property type="protein sequence ID" value="KAK0146506.1"/>
    <property type="molecule type" value="Genomic_DNA"/>
</dbReference>
<gene>
    <name evidence="1" type="ORF">N1851_014169</name>
</gene>
<evidence type="ECO:0000313" key="1">
    <source>
        <dbReference type="EMBL" id="KAK0146506.1"/>
    </source>
</evidence>